<keyword evidence="1" id="KW-0812">Transmembrane</keyword>
<dbReference type="CDD" id="cd09071">
    <property type="entry name" value="FAR_C"/>
    <property type="match status" value="1"/>
</dbReference>
<dbReference type="AlphaFoldDB" id="A0A834MLT3"/>
<dbReference type="PANTHER" id="PTHR11011:SF60">
    <property type="entry name" value="FATTY ACYL-COA REDUCTASE-RELATED"/>
    <property type="match status" value="1"/>
</dbReference>
<comment type="caution">
    <text evidence="3">The sequence shown here is derived from an EMBL/GenBank/DDBJ whole genome shotgun (WGS) entry which is preliminary data.</text>
</comment>
<feature type="transmembrane region" description="Helical" evidence="1">
    <location>
        <begin position="69"/>
        <end position="91"/>
    </location>
</feature>
<feature type="domain" description="Fatty acyl-CoA reductase C-terminal" evidence="2">
    <location>
        <begin position="76"/>
        <end position="168"/>
    </location>
</feature>
<dbReference type="Proteomes" id="UP000614350">
    <property type="component" value="Unassembled WGS sequence"/>
</dbReference>
<dbReference type="GO" id="GO:0035336">
    <property type="term" value="P:long-chain fatty-acyl-CoA metabolic process"/>
    <property type="evidence" value="ECO:0007669"/>
    <property type="project" value="TreeGrafter"/>
</dbReference>
<keyword evidence="1" id="KW-0472">Membrane</keyword>
<keyword evidence="4" id="KW-1185">Reference proteome</keyword>
<evidence type="ECO:0000313" key="3">
    <source>
        <dbReference type="EMBL" id="KAF7378707.1"/>
    </source>
</evidence>
<dbReference type="EMBL" id="JACSEA010000025">
    <property type="protein sequence ID" value="KAF7378707.1"/>
    <property type="molecule type" value="Genomic_DNA"/>
</dbReference>
<accession>A0A834MLT3</accession>
<protein>
    <recommendedName>
        <fullName evidence="2">Fatty acyl-CoA reductase C-terminal domain-containing protein</fullName>
    </recommendedName>
</protein>
<organism evidence="3 4">
    <name type="scientific">Vespula vulgaris</name>
    <name type="common">Yellow jacket</name>
    <name type="synonym">Wasp</name>
    <dbReference type="NCBI Taxonomy" id="7454"/>
    <lineage>
        <taxon>Eukaryota</taxon>
        <taxon>Metazoa</taxon>
        <taxon>Ecdysozoa</taxon>
        <taxon>Arthropoda</taxon>
        <taxon>Hexapoda</taxon>
        <taxon>Insecta</taxon>
        <taxon>Pterygota</taxon>
        <taxon>Neoptera</taxon>
        <taxon>Endopterygota</taxon>
        <taxon>Hymenoptera</taxon>
        <taxon>Apocrita</taxon>
        <taxon>Aculeata</taxon>
        <taxon>Vespoidea</taxon>
        <taxon>Vespidae</taxon>
        <taxon>Vespinae</taxon>
        <taxon>Vespula</taxon>
    </lineage>
</organism>
<dbReference type="PANTHER" id="PTHR11011">
    <property type="entry name" value="MALE STERILITY PROTEIN 2-RELATED"/>
    <property type="match status" value="1"/>
</dbReference>
<dbReference type="Pfam" id="PF03015">
    <property type="entry name" value="Sterile"/>
    <property type="match status" value="1"/>
</dbReference>
<proteinExistence type="predicted"/>
<reference evidence="3" key="1">
    <citation type="journal article" date="2020" name="G3 (Bethesda)">
        <title>High-Quality Assemblies for Three Invasive Social Wasps from the &lt;i&gt;Vespula&lt;/i&gt; Genus.</title>
        <authorList>
            <person name="Harrop T.W.R."/>
            <person name="Guhlin J."/>
            <person name="McLaughlin G.M."/>
            <person name="Permina E."/>
            <person name="Stockwell P."/>
            <person name="Gilligan J."/>
            <person name="Le Lec M.F."/>
            <person name="Gruber M.A.M."/>
            <person name="Quinn O."/>
            <person name="Lovegrove M."/>
            <person name="Duncan E.J."/>
            <person name="Remnant E.J."/>
            <person name="Van Eeckhoven J."/>
            <person name="Graham B."/>
            <person name="Knapp R.A."/>
            <person name="Langford K.W."/>
            <person name="Kronenberg Z."/>
            <person name="Press M.O."/>
            <person name="Eacker S.M."/>
            <person name="Wilson-Rankin E.E."/>
            <person name="Purcell J."/>
            <person name="Lester P.J."/>
            <person name="Dearden P.K."/>
        </authorList>
    </citation>
    <scope>NUCLEOTIDE SEQUENCE</scope>
    <source>
        <strain evidence="3">Marl-1</strain>
    </source>
</reference>
<keyword evidence="1" id="KW-1133">Transmembrane helix</keyword>
<sequence>MQIINSDLRKCNKKNQFNEEIPIYNYVSKENPINFEEITKLSKKYILLLPSNDAIWYCSFRNIKYRPIYLLYTCFLHLLPALIVDTISFCIGKKPRLLKIYNKIHKVSNLSTYFTTKEWVFINKRWNELLSKVTAKDRELFFCDMKDIIWETYFQRYILGIRTYIIKDPIETLPQARLKFRRLYWMHQALKLVIACVLLMITWAMFSRLL</sequence>
<dbReference type="GO" id="GO:0080019">
    <property type="term" value="F:alcohol-forming very long-chain fatty acyl-CoA reductase activity"/>
    <property type="evidence" value="ECO:0007669"/>
    <property type="project" value="InterPro"/>
</dbReference>
<evidence type="ECO:0000256" key="1">
    <source>
        <dbReference type="SAM" id="Phobius"/>
    </source>
</evidence>
<evidence type="ECO:0000259" key="2">
    <source>
        <dbReference type="Pfam" id="PF03015"/>
    </source>
</evidence>
<gene>
    <name evidence="3" type="ORF">HZH66_015494</name>
</gene>
<dbReference type="InterPro" id="IPR033640">
    <property type="entry name" value="FAR_C"/>
</dbReference>
<name>A0A834MLT3_VESVU</name>
<dbReference type="InterPro" id="IPR026055">
    <property type="entry name" value="FAR"/>
</dbReference>
<dbReference type="GO" id="GO:0005777">
    <property type="term" value="C:peroxisome"/>
    <property type="evidence" value="ECO:0007669"/>
    <property type="project" value="TreeGrafter"/>
</dbReference>
<evidence type="ECO:0000313" key="4">
    <source>
        <dbReference type="Proteomes" id="UP000614350"/>
    </source>
</evidence>
<feature type="transmembrane region" description="Helical" evidence="1">
    <location>
        <begin position="189"/>
        <end position="206"/>
    </location>
</feature>